<proteinExistence type="predicted"/>
<organism evidence="1 2">
    <name type="scientific">Thalassoglobus polymorphus</name>
    <dbReference type="NCBI Taxonomy" id="2527994"/>
    <lineage>
        <taxon>Bacteria</taxon>
        <taxon>Pseudomonadati</taxon>
        <taxon>Planctomycetota</taxon>
        <taxon>Planctomycetia</taxon>
        <taxon>Planctomycetales</taxon>
        <taxon>Planctomycetaceae</taxon>
        <taxon>Thalassoglobus</taxon>
    </lineage>
</organism>
<dbReference type="AlphaFoldDB" id="A0A517QPM7"/>
<protein>
    <submittedName>
        <fullName evidence="1">Uncharacterized protein</fullName>
    </submittedName>
</protein>
<dbReference type="RefSeq" id="WP_145200050.1">
    <property type="nucleotide sequence ID" value="NZ_CP036267.1"/>
</dbReference>
<accession>A0A517QPM7</accession>
<dbReference type="KEGG" id="tpol:Mal48_28240"/>
<reference evidence="1 2" key="1">
    <citation type="submission" date="2019-02" db="EMBL/GenBank/DDBJ databases">
        <title>Deep-cultivation of Planctomycetes and their phenomic and genomic characterization uncovers novel biology.</title>
        <authorList>
            <person name="Wiegand S."/>
            <person name="Jogler M."/>
            <person name="Boedeker C."/>
            <person name="Pinto D."/>
            <person name="Vollmers J."/>
            <person name="Rivas-Marin E."/>
            <person name="Kohn T."/>
            <person name="Peeters S.H."/>
            <person name="Heuer A."/>
            <person name="Rast P."/>
            <person name="Oberbeckmann S."/>
            <person name="Bunk B."/>
            <person name="Jeske O."/>
            <person name="Meyerdierks A."/>
            <person name="Storesund J.E."/>
            <person name="Kallscheuer N."/>
            <person name="Luecker S."/>
            <person name="Lage O.M."/>
            <person name="Pohl T."/>
            <person name="Merkel B.J."/>
            <person name="Hornburger P."/>
            <person name="Mueller R.-W."/>
            <person name="Bruemmer F."/>
            <person name="Labrenz M."/>
            <person name="Spormann A.M."/>
            <person name="Op den Camp H."/>
            <person name="Overmann J."/>
            <person name="Amann R."/>
            <person name="Jetten M.S.M."/>
            <person name="Mascher T."/>
            <person name="Medema M.H."/>
            <person name="Devos D.P."/>
            <person name="Kaster A.-K."/>
            <person name="Ovreas L."/>
            <person name="Rohde M."/>
            <person name="Galperin M.Y."/>
            <person name="Jogler C."/>
        </authorList>
    </citation>
    <scope>NUCLEOTIDE SEQUENCE [LARGE SCALE GENOMIC DNA]</scope>
    <source>
        <strain evidence="1 2">Mal48</strain>
    </source>
</reference>
<dbReference type="Proteomes" id="UP000315724">
    <property type="component" value="Chromosome"/>
</dbReference>
<sequence length="66" mass="7437">MTRSQPSAIVRANRVKIDPRKLLVTEQEQTSPKVIVHRDQELIQSIEIQCSCGSHVVLDCDYGSET</sequence>
<name>A0A517QPM7_9PLAN</name>
<evidence type="ECO:0000313" key="1">
    <source>
        <dbReference type="EMBL" id="QDT33571.1"/>
    </source>
</evidence>
<evidence type="ECO:0000313" key="2">
    <source>
        <dbReference type="Proteomes" id="UP000315724"/>
    </source>
</evidence>
<keyword evidence="2" id="KW-1185">Reference proteome</keyword>
<gene>
    <name evidence="1" type="ORF">Mal48_28240</name>
</gene>
<dbReference type="EMBL" id="CP036267">
    <property type="protein sequence ID" value="QDT33571.1"/>
    <property type="molecule type" value="Genomic_DNA"/>
</dbReference>